<feature type="transmembrane region" description="Helical" evidence="1">
    <location>
        <begin position="234"/>
        <end position="267"/>
    </location>
</feature>
<evidence type="ECO:0000313" key="2">
    <source>
        <dbReference type="EMBL" id="CUK27376.1"/>
    </source>
</evidence>
<gene>
    <name evidence="2" type="ORF">TA5114_03204</name>
</gene>
<dbReference type="GO" id="GO:0019645">
    <property type="term" value="P:anaerobic electron transport chain"/>
    <property type="evidence" value="ECO:0007669"/>
    <property type="project" value="InterPro"/>
</dbReference>
<dbReference type="GO" id="GO:0009389">
    <property type="term" value="F:dimethyl sulfoxide reductase activity"/>
    <property type="evidence" value="ECO:0007669"/>
    <property type="project" value="TreeGrafter"/>
</dbReference>
<dbReference type="InterPro" id="IPR007059">
    <property type="entry name" value="DmsC"/>
</dbReference>
<dbReference type="Pfam" id="PF04976">
    <property type="entry name" value="DmsC"/>
    <property type="match status" value="1"/>
</dbReference>
<evidence type="ECO:0000313" key="3">
    <source>
        <dbReference type="Proteomes" id="UP000051184"/>
    </source>
</evidence>
<feature type="transmembrane region" description="Helical" evidence="1">
    <location>
        <begin position="139"/>
        <end position="155"/>
    </location>
</feature>
<feature type="transmembrane region" description="Helical" evidence="1">
    <location>
        <begin position="161"/>
        <end position="178"/>
    </location>
</feature>
<dbReference type="PANTHER" id="PTHR38095:SF1">
    <property type="entry name" value="ANAEROBIC DIMETHYL SULFOXIDE REDUCTASE CHAIN YNFH"/>
    <property type="match status" value="1"/>
</dbReference>
<protein>
    <submittedName>
        <fullName evidence="2">DMSO reductase anchor subunit (DmsC)</fullName>
    </submittedName>
</protein>
<proteinExistence type="predicted"/>
<feature type="transmembrane region" description="Helical" evidence="1">
    <location>
        <begin position="7"/>
        <end position="26"/>
    </location>
</feature>
<dbReference type="OrthoDB" id="5520897at2"/>
<dbReference type="AlphaFoldDB" id="A0A0N7MC69"/>
<reference evidence="3" key="1">
    <citation type="submission" date="2015-09" db="EMBL/GenBank/DDBJ databases">
        <authorList>
            <person name="Rodrigo-Torres Lidia"/>
            <person name="Arahal R.David."/>
        </authorList>
    </citation>
    <scope>NUCLEOTIDE SEQUENCE [LARGE SCALE GENOMIC DNA]</scope>
    <source>
        <strain evidence="3">CECT 5114</strain>
    </source>
</reference>
<sequence length="291" mass="31027">MHPAASVIIFTTLSGIGLGMLAWLGIDPTPPTGWAAFWNFLLAFALTVGGLISSTFHLGHPERALKAFTQWRTSWLSREGVCSVAALSVMGLYAAGLVFFAKPIAPLGYIGAGLSLLTVYTTSMIYAQLATIPRWNTPLTSVLYLSLAIAGGALLAGRTGAAMALLLVAAGAQLIWWMKGDTAFADRGSDLGTATGLGDRGEVRSLAHPHTSPNYLMREFVYVVARKHVQKLRIIAMLLMVALPLLILVALPANLFVIALAAASHLAGVATSRWLFFAEAEHTVGIYYGMR</sequence>
<organism evidence="2 3">
    <name type="scientific">Cognatishimia activa</name>
    <dbReference type="NCBI Taxonomy" id="1715691"/>
    <lineage>
        <taxon>Bacteria</taxon>
        <taxon>Pseudomonadati</taxon>
        <taxon>Pseudomonadota</taxon>
        <taxon>Alphaproteobacteria</taxon>
        <taxon>Rhodobacterales</taxon>
        <taxon>Paracoccaceae</taxon>
        <taxon>Cognatishimia</taxon>
    </lineage>
</organism>
<evidence type="ECO:0000256" key="1">
    <source>
        <dbReference type="SAM" id="Phobius"/>
    </source>
</evidence>
<feature type="transmembrane region" description="Helical" evidence="1">
    <location>
        <begin position="38"/>
        <end position="59"/>
    </location>
</feature>
<dbReference type="Proteomes" id="UP000051184">
    <property type="component" value="Unassembled WGS sequence"/>
</dbReference>
<name>A0A0N7MC69_9RHOB</name>
<dbReference type="GO" id="GO:0009390">
    <property type="term" value="C:dimethyl sulfoxide reductase complex"/>
    <property type="evidence" value="ECO:0007669"/>
    <property type="project" value="TreeGrafter"/>
</dbReference>
<accession>A0A0N7MC69</accession>
<keyword evidence="3" id="KW-1185">Reference proteome</keyword>
<feature type="transmembrane region" description="Helical" evidence="1">
    <location>
        <begin position="107"/>
        <end position="127"/>
    </location>
</feature>
<keyword evidence="1" id="KW-1133">Transmembrane helix</keyword>
<keyword evidence="1" id="KW-0812">Transmembrane</keyword>
<dbReference type="STRING" id="1715691.TA5113_00615"/>
<dbReference type="PANTHER" id="PTHR38095">
    <property type="entry name" value="ANAEROBIC DIMETHYL SULFOXIDE REDUCTASE CHAIN YNFH"/>
    <property type="match status" value="1"/>
</dbReference>
<dbReference type="RefSeq" id="WP_058316284.1">
    <property type="nucleotide sequence ID" value="NZ_CYTO01000007.1"/>
</dbReference>
<dbReference type="EMBL" id="CYUE01000022">
    <property type="protein sequence ID" value="CUK27376.1"/>
    <property type="molecule type" value="Genomic_DNA"/>
</dbReference>
<keyword evidence="1" id="KW-0472">Membrane</keyword>
<feature type="transmembrane region" description="Helical" evidence="1">
    <location>
        <begin position="80"/>
        <end position="101"/>
    </location>
</feature>
<dbReference type="GO" id="GO:0005886">
    <property type="term" value="C:plasma membrane"/>
    <property type="evidence" value="ECO:0007669"/>
    <property type="project" value="TreeGrafter"/>
</dbReference>